<protein>
    <submittedName>
        <fullName evidence="1">Uncharacterized protein</fullName>
    </submittedName>
</protein>
<dbReference type="AlphaFoldDB" id="A0AAV2K7T1"/>
<dbReference type="EMBL" id="OZ035838">
    <property type="protein sequence ID" value="CAL1584513.1"/>
    <property type="molecule type" value="Genomic_DNA"/>
</dbReference>
<dbReference type="Proteomes" id="UP001497482">
    <property type="component" value="Chromosome 16"/>
</dbReference>
<accession>A0AAV2K7T1</accession>
<keyword evidence="2" id="KW-1185">Reference proteome</keyword>
<reference evidence="1 2" key="1">
    <citation type="submission" date="2024-04" db="EMBL/GenBank/DDBJ databases">
        <authorList>
            <person name="Waldvogel A.-M."/>
            <person name="Schoenle A."/>
        </authorList>
    </citation>
    <scope>NUCLEOTIDE SEQUENCE [LARGE SCALE GENOMIC DNA]</scope>
</reference>
<evidence type="ECO:0000313" key="1">
    <source>
        <dbReference type="EMBL" id="CAL1584513.1"/>
    </source>
</evidence>
<name>A0AAV2K7T1_KNICA</name>
<organism evidence="1 2">
    <name type="scientific">Knipowitschia caucasica</name>
    <name type="common">Caucasian dwarf goby</name>
    <name type="synonym">Pomatoschistus caucasicus</name>
    <dbReference type="NCBI Taxonomy" id="637954"/>
    <lineage>
        <taxon>Eukaryota</taxon>
        <taxon>Metazoa</taxon>
        <taxon>Chordata</taxon>
        <taxon>Craniata</taxon>
        <taxon>Vertebrata</taxon>
        <taxon>Euteleostomi</taxon>
        <taxon>Actinopterygii</taxon>
        <taxon>Neopterygii</taxon>
        <taxon>Teleostei</taxon>
        <taxon>Neoteleostei</taxon>
        <taxon>Acanthomorphata</taxon>
        <taxon>Gobiaria</taxon>
        <taxon>Gobiiformes</taxon>
        <taxon>Gobioidei</taxon>
        <taxon>Gobiidae</taxon>
        <taxon>Gobiinae</taxon>
        <taxon>Knipowitschia</taxon>
    </lineage>
</organism>
<sequence length="94" mass="10860">MSRLVQAFPSLFIQSVLYRHNQRCCSESRWRRLIIIIIGVEIVILLNRADKIELEVSRSMDVSGVGYDMFLEAVLGNFVRHSQIGKRSDHRATL</sequence>
<proteinExistence type="predicted"/>
<gene>
    <name evidence="1" type="ORF">KC01_LOCUS14843</name>
</gene>
<evidence type="ECO:0000313" key="2">
    <source>
        <dbReference type="Proteomes" id="UP001497482"/>
    </source>
</evidence>